<dbReference type="InterPro" id="IPR057326">
    <property type="entry name" value="KR_dom"/>
</dbReference>
<dbReference type="KEGG" id="gyu:FE374_01025"/>
<evidence type="ECO:0000256" key="2">
    <source>
        <dbReference type="ARBA" id="ARBA00023002"/>
    </source>
</evidence>
<dbReference type="InterPro" id="IPR020904">
    <property type="entry name" value="Sc_DH/Rdtase_CS"/>
</dbReference>
<feature type="domain" description="Ketoreductase" evidence="5">
    <location>
        <begin position="6"/>
        <end position="197"/>
    </location>
</feature>
<dbReference type="OrthoDB" id="151996at2"/>
<evidence type="ECO:0000256" key="3">
    <source>
        <dbReference type="RuleBase" id="RU000363"/>
    </source>
</evidence>
<dbReference type="GO" id="GO:0016491">
    <property type="term" value="F:oxidoreductase activity"/>
    <property type="evidence" value="ECO:0007669"/>
    <property type="project" value="UniProtKB-KW"/>
</dbReference>
<dbReference type="PANTHER" id="PTHR44196">
    <property type="entry name" value="DEHYDROGENASE/REDUCTASE SDR FAMILY MEMBER 7B"/>
    <property type="match status" value="1"/>
</dbReference>
<evidence type="ECO:0000256" key="4">
    <source>
        <dbReference type="SAM" id="MobiDB-lite"/>
    </source>
</evidence>
<organism evidence="6 7">
    <name type="scientific">Georgenia yuyongxinii</name>
    <dbReference type="NCBI Taxonomy" id="2589797"/>
    <lineage>
        <taxon>Bacteria</taxon>
        <taxon>Bacillati</taxon>
        <taxon>Actinomycetota</taxon>
        <taxon>Actinomycetes</taxon>
        <taxon>Micrococcales</taxon>
        <taxon>Bogoriellaceae</taxon>
        <taxon>Georgenia</taxon>
    </lineage>
</organism>
<dbReference type="AlphaFoldDB" id="A0A5B8BYF3"/>
<dbReference type="PROSITE" id="PS00061">
    <property type="entry name" value="ADH_SHORT"/>
    <property type="match status" value="1"/>
</dbReference>
<dbReference type="SUPFAM" id="SSF51735">
    <property type="entry name" value="NAD(P)-binding Rossmann-fold domains"/>
    <property type="match status" value="1"/>
</dbReference>
<accession>A0A5B8BYF3</accession>
<dbReference type="GO" id="GO:0016020">
    <property type="term" value="C:membrane"/>
    <property type="evidence" value="ECO:0007669"/>
    <property type="project" value="TreeGrafter"/>
</dbReference>
<dbReference type="Proteomes" id="UP000314616">
    <property type="component" value="Chromosome"/>
</dbReference>
<protein>
    <submittedName>
        <fullName evidence="6">SDR family NAD(P)-dependent oxidoreductase</fullName>
    </submittedName>
</protein>
<dbReference type="InterPro" id="IPR036291">
    <property type="entry name" value="NAD(P)-bd_dom_sf"/>
</dbReference>
<dbReference type="PANTHER" id="PTHR44196:SF1">
    <property type="entry name" value="DEHYDROGENASE_REDUCTASE SDR FAMILY MEMBER 7B"/>
    <property type="match status" value="1"/>
</dbReference>
<proteinExistence type="inferred from homology"/>
<evidence type="ECO:0000313" key="7">
    <source>
        <dbReference type="Proteomes" id="UP000314616"/>
    </source>
</evidence>
<feature type="region of interest" description="Disordered" evidence="4">
    <location>
        <begin position="265"/>
        <end position="296"/>
    </location>
</feature>
<dbReference type="SMART" id="SM00822">
    <property type="entry name" value="PKS_KR"/>
    <property type="match status" value="1"/>
</dbReference>
<evidence type="ECO:0000256" key="1">
    <source>
        <dbReference type="ARBA" id="ARBA00006484"/>
    </source>
</evidence>
<keyword evidence="2" id="KW-0560">Oxidoreductase</keyword>
<gene>
    <name evidence="6" type="ORF">FE374_01025</name>
</gene>
<name>A0A5B8BYF3_9MICO</name>
<dbReference type="PRINTS" id="PR00081">
    <property type="entry name" value="GDHRDH"/>
</dbReference>
<dbReference type="InterPro" id="IPR002347">
    <property type="entry name" value="SDR_fam"/>
</dbReference>
<dbReference type="Pfam" id="PF00106">
    <property type="entry name" value="adh_short"/>
    <property type="match status" value="1"/>
</dbReference>
<sequence>MRIKGSVVVITGASSGIGRAAALRFAKEGADVVLAARRAEALTALAAECEKAGVRALAVPTDVSDVAAVDQLAERAVAVFGRIDVWLNDAAVGVYARFDDIPPADFQRVIDVNVMGYVNGARAALRQMRRQGRGVLINVASVVAEIPQPWSTAYTVSKAAVRALSLALRTELRLDGDKRIHVCTVLPATVDTPWYQHAANYTGHRVGTVPPVYGADRVARAIVDLARSPQREVTVGAIGKAAAWQHRAAPRAVEATFGTLTDKRSIRRSRRAAPSSGNLYRPSADPGTAAVSGGWGGGRKTAVRRLASVGALAAAGLAIRRALR</sequence>
<dbReference type="Gene3D" id="3.40.50.720">
    <property type="entry name" value="NAD(P)-binding Rossmann-like Domain"/>
    <property type="match status" value="1"/>
</dbReference>
<reference evidence="6 7" key="1">
    <citation type="submission" date="2019-05" db="EMBL/GenBank/DDBJ databases">
        <title>Georgenia *** sp. nov., and Georgenia *** sp. nov., isolated from the intestinal contents of plateau pika (Ochotona curzoniae) in the Qinghai-Tibet plateau of China.</title>
        <authorList>
            <person name="Tian Z."/>
        </authorList>
    </citation>
    <scope>NUCLEOTIDE SEQUENCE [LARGE SCALE GENOMIC DNA]</scope>
    <source>
        <strain evidence="6 7">Z443</strain>
    </source>
</reference>
<evidence type="ECO:0000313" key="6">
    <source>
        <dbReference type="EMBL" id="QDC23398.1"/>
    </source>
</evidence>
<dbReference type="EMBL" id="CP040915">
    <property type="protein sequence ID" value="QDC23398.1"/>
    <property type="molecule type" value="Genomic_DNA"/>
</dbReference>
<dbReference type="PRINTS" id="PR00080">
    <property type="entry name" value="SDRFAMILY"/>
</dbReference>
<dbReference type="NCBIfam" id="NF005495">
    <property type="entry name" value="PRK07109.1"/>
    <property type="match status" value="1"/>
</dbReference>
<dbReference type="RefSeq" id="WP_139926840.1">
    <property type="nucleotide sequence ID" value="NZ_CP040915.1"/>
</dbReference>
<comment type="similarity">
    <text evidence="1 3">Belongs to the short-chain dehydrogenases/reductases (SDR) family.</text>
</comment>
<evidence type="ECO:0000259" key="5">
    <source>
        <dbReference type="SMART" id="SM00822"/>
    </source>
</evidence>